<dbReference type="SUPFAM" id="SSF48179">
    <property type="entry name" value="6-phosphogluconate dehydrogenase C-terminal domain-like"/>
    <property type="match status" value="1"/>
</dbReference>
<reference evidence="2" key="1">
    <citation type="journal article" date="2023" name="Mol. Phylogenet. Evol.">
        <title>Genome-scale phylogeny and comparative genomics of the fungal order Sordariales.</title>
        <authorList>
            <person name="Hensen N."/>
            <person name="Bonometti L."/>
            <person name="Westerberg I."/>
            <person name="Brannstrom I.O."/>
            <person name="Guillou S."/>
            <person name="Cros-Aarteil S."/>
            <person name="Calhoun S."/>
            <person name="Haridas S."/>
            <person name="Kuo A."/>
            <person name="Mondo S."/>
            <person name="Pangilinan J."/>
            <person name="Riley R."/>
            <person name="LaButti K."/>
            <person name="Andreopoulos B."/>
            <person name="Lipzen A."/>
            <person name="Chen C."/>
            <person name="Yan M."/>
            <person name="Daum C."/>
            <person name="Ng V."/>
            <person name="Clum A."/>
            <person name="Steindorff A."/>
            <person name="Ohm R.A."/>
            <person name="Martin F."/>
            <person name="Silar P."/>
            <person name="Natvig D.O."/>
            <person name="Lalanne C."/>
            <person name="Gautier V."/>
            <person name="Ament-Velasquez S.L."/>
            <person name="Kruys A."/>
            <person name="Hutchinson M.I."/>
            <person name="Powell A.J."/>
            <person name="Barry K."/>
            <person name="Miller A.N."/>
            <person name="Grigoriev I.V."/>
            <person name="Debuchy R."/>
            <person name="Gladieux P."/>
            <person name="Hiltunen Thoren M."/>
            <person name="Johannesson H."/>
        </authorList>
    </citation>
    <scope>NUCLEOTIDE SEQUENCE</scope>
    <source>
        <strain evidence="2">PSN293</strain>
    </source>
</reference>
<sequence length="369" mass="40644">MAPENLTVGLLGFGHANAAMAGYFASKGIPTMVYGLVDGEILITEARSLQDLVRNTRFMILSTRVDAHSFYVDELRKHNSLLGKSMLFVMTGAGFTLTYGRDLNFQYVLECSTAPNTAKLDDSGPAAAVHLKSMKLEFELSWFSNASQDRTSVSFDEFPVPVKQTLNSLFNAKIQARSPLNIAFACVGTGVHLPAALLNIGRLPDEARLLTPLAKANIAKLPTLDSGYFYENGMNTYVNRCQLGLDRERLAIAAACGLKAGPTLLEYLNGFYGTYFKDLREFSSNPYPHNAQKATPKDMGHRYYCEEYISLTLLLAIARLVGEPAVLCTAMLTMLETCSPDPLDKCGRDLRGFTVEDLKFFSGQQTLYT</sequence>
<dbReference type="Gene3D" id="1.10.1040.10">
    <property type="entry name" value="N-(1-d-carboxylethyl)-l-norvaline Dehydrogenase, domain 2"/>
    <property type="match status" value="1"/>
</dbReference>
<evidence type="ECO:0000259" key="1">
    <source>
        <dbReference type="Pfam" id="PF02317"/>
    </source>
</evidence>
<protein>
    <submittedName>
        <fullName evidence="2">NAD/NADP octopine/nopaline dehydrogenase</fullName>
    </submittedName>
</protein>
<dbReference type="GO" id="GO:0016491">
    <property type="term" value="F:oxidoreductase activity"/>
    <property type="evidence" value="ECO:0007669"/>
    <property type="project" value="InterPro"/>
</dbReference>
<proteinExistence type="predicted"/>
<comment type="caution">
    <text evidence="2">The sequence shown here is derived from an EMBL/GenBank/DDBJ whole genome shotgun (WGS) entry which is preliminary data.</text>
</comment>
<name>A0AAN7B264_9PEZI</name>
<dbReference type="InterPro" id="IPR013328">
    <property type="entry name" value="6PGD_dom2"/>
</dbReference>
<keyword evidence="3" id="KW-1185">Reference proteome</keyword>
<organism evidence="2 3">
    <name type="scientific">Rhypophila decipiens</name>
    <dbReference type="NCBI Taxonomy" id="261697"/>
    <lineage>
        <taxon>Eukaryota</taxon>
        <taxon>Fungi</taxon>
        <taxon>Dikarya</taxon>
        <taxon>Ascomycota</taxon>
        <taxon>Pezizomycotina</taxon>
        <taxon>Sordariomycetes</taxon>
        <taxon>Sordariomycetidae</taxon>
        <taxon>Sordariales</taxon>
        <taxon>Naviculisporaceae</taxon>
        <taxon>Rhypophila</taxon>
    </lineage>
</organism>
<evidence type="ECO:0000313" key="3">
    <source>
        <dbReference type="Proteomes" id="UP001301769"/>
    </source>
</evidence>
<dbReference type="EMBL" id="MU858255">
    <property type="protein sequence ID" value="KAK4208163.1"/>
    <property type="molecule type" value="Genomic_DNA"/>
</dbReference>
<dbReference type="InterPro" id="IPR008927">
    <property type="entry name" value="6-PGluconate_DH-like_C_sf"/>
</dbReference>
<accession>A0AAN7B264</accession>
<dbReference type="Proteomes" id="UP001301769">
    <property type="component" value="Unassembled WGS sequence"/>
</dbReference>
<dbReference type="Pfam" id="PF02317">
    <property type="entry name" value="Octopine_DH"/>
    <property type="match status" value="1"/>
</dbReference>
<dbReference type="InterPro" id="IPR003421">
    <property type="entry name" value="Opine_DH"/>
</dbReference>
<evidence type="ECO:0000313" key="2">
    <source>
        <dbReference type="EMBL" id="KAK4208163.1"/>
    </source>
</evidence>
<feature type="domain" description="Opine dehydrogenase" evidence="1">
    <location>
        <begin position="176"/>
        <end position="336"/>
    </location>
</feature>
<dbReference type="AlphaFoldDB" id="A0AAN7B264"/>
<reference evidence="2" key="2">
    <citation type="submission" date="2023-05" db="EMBL/GenBank/DDBJ databases">
        <authorList>
            <consortium name="Lawrence Berkeley National Laboratory"/>
            <person name="Steindorff A."/>
            <person name="Hensen N."/>
            <person name="Bonometti L."/>
            <person name="Westerberg I."/>
            <person name="Brannstrom I.O."/>
            <person name="Guillou S."/>
            <person name="Cros-Aarteil S."/>
            <person name="Calhoun S."/>
            <person name="Haridas S."/>
            <person name="Kuo A."/>
            <person name="Mondo S."/>
            <person name="Pangilinan J."/>
            <person name="Riley R."/>
            <person name="Labutti K."/>
            <person name="Andreopoulos B."/>
            <person name="Lipzen A."/>
            <person name="Chen C."/>
            <person name="Yanf M."/>
            <person name="Daum C."/>
            <person name="Ng V."/>
            <person name="Clum A."/>
            <person name="Ohm R."/>
            <person name="Martin F."/>
            <person name="Silar P."/>
            <person name="Natvig D."/>
            <person name="Lalanne C."/>
            <person name="Gautier V."/>
            <person name="Ament-Velasquez S.L."/>
            <person name="Kruys A."/>
            <person name="Hutchinson M.I."/>
            <person name="Powell A.J."/>
            <person name="Barry K."/>
            <person name="Miller A.N."/>
            <person name="Grigoriev I.V."/>
            <person name="Debuchy R."/>
            <person name="Gladieux P."/>
            <person name="Thoren M.H."/>
            <person name="Johannesson H."/>
        </authorList>
    </citation>
    <scope>NUCLEOTIDE SEQUENCE</scope>
    <source>
        <strain evidence="2">PSN293</strain>
    </source>
</reference>
<gene>
    <name evidence="2" type="ORF">QBC37DRAFT_487008</name>
</gene>